<evidence type="ECO:0000313" key="1">
    <source>
        <dbReference type="EMBL" id="MBC9177807.1"/>
    </source>
</evidence>
<keyword evidence="2" id="KW-1185">Reference proteome</keyword>
<comment type="caution">
    <text evidence="1">The sequence shown here is derived from an EMBL/GenBank/DDBJ whole genome shotgun (WGS) entry which is preliminary data.</text>
</comment>
<dbReference type="Proteomes" id="UP000603940">
    <property type="component" value="Unassembled WGS sequence"/>
</dbReference>
<evidence type="ECO:0000313" key="2">
    <source>
        <dbReference type="Proteomes" id="UP000603940"/>
    </source>
</evidence>
<accession>A0ABR7R814</accession>
<sequence>MSELLAAWEMARHAIREAVAAHPEGADPEHLAQLRMQEIRAWRDLQNAAALDALHTAGKVKL</sequence>
<proteinExistence type="predicted"/>
<dbReference type="EMBL" id="JACTUZ010000051">
    <property type="protein sequence ID" value="MBC9177807.1"/>
    <property type="molecule type" value="Genomic_DNA"/>
</dbReference>
<name>A0ABR7R814_9PROT</name>
<protein>
    <submittedName>
        <fullName evidence="1">Uncharacterized protein</fullName>
    </submittedName>
</protein>
<gene>
    <name evidence="1" type="ORF">IBL25_12735</name>
</gene>
<organism evidence="1 2">
    <name type="scientific">Pseudoroseomonas ludipueritiae</name>
    <dbReference type="NCBI Taxonomy" id="198093"/>
    <lineage>
        <taxon>Bacteria</taxon>
        <taxon>Pseudomonadati</taxon>
        <taxon>Pseudomonadota</taxon>
        <taxon>Alphaproteobacteria</taxon>
        <taxon>Acetobacterales</taxon>
        <taxon>Acetobacteraceae</taxon>
        <taxon>Pseudoroseomonas</taxon>
    </lineage>
</organism>
<dbReference type="RefSeq" id="WP_187778926.1">
    <property type="nucleotide sequence ID" value="NZ_JBHTKP010000029.1"/>
</dbReference>
<reference evidence="1 2" key="1">
    <citation type="journal article" date="2009" name="Int. J. Syst. Evol. Microbiol.">
        <title>Transfer of Teichococcus ludipueritiae and Muricoccus roseus to the genus Roseomonas, as Roseomonas ludipueritiae comb. nov. and Roseomonas rosea comb. nov., respectively, and emended description of the genus Roseomonas.</title>
        <authorList>
            <person name="Sanchez-Porro C."/>
            <person name="Gallego V."/>
            <person name="Busse H.J."/>
            <person name="Kampfer P."/>
            <person name="Ventosa A."/>
        </authorList>
    </citation>
    <scope>NUCLEOTIDE SEQUENCE [LARGE SCALE GENOMIC DNA]</scope>
    <source>
        <strain evidence="1 2">DSM 14915</strain>
    </source>
</reference>